<protein>
    <recommendedName>
        <fullName evidence="1">UDP-N-acetyl-alpha-D-muramoyl-L-alanyl-L-glutamate epimerase</fullName>
        <ecNumber evidence="1">5.1.1.23</ecNumber>
    </recommendedName>
    <alternativeName>
        <fullName evidence="1">UDP-MurNAc-L-Ala-L-Glu epimerase</fullName>
    </alternativeName>
</protein>
<dbReference type="Proteomes" id="UP001501444">
    <property type="component" value="Unassembled WGS sequence"/>
</dbReference>
<keyword evidence="5" id="KW-1185">Reference proteome</keyword>
<proteinExistence type="inferred from homology"/>
<gene>
    <name evidence="1 4" type="primary">murL</name>
    <name evidence="4" type="ORF">GCM10010170_112350</name>
</gene>
<dbReference type="HAMAP" id="MF_02209">
    <property type="entry name" value="MurL"/>
    <property type="match status" value="1"/>
</dbReference>
<feature type="domain" description="MurL C-terminal" evidence="2">
    <location>
        <begin position="299"/>
        <end position="411"/>
    </location>
</feature>
<dbReference type="EMBL" id="BAAARV010000145">
    <property type="protein sequence ID" value="GAA2396487.1"/>
    <property type="molecule type" value="Genomic_DNA"/>
</dbReference>
<comment type="function">
    <text evidence="1">Cell wall formation. Catalyzes epimerization of the terminal L-glutamate in UDP-N-acetyl-alpha-D-muramoyl-L-alanyl-L-glutamate.</text>
</comment>
<keyword evidence="1" id="KW-0573">Peptidoglycan synthesis</keyword>
<organism evidence="4 5">
    <name type="scientific">Dactylosporangium salmoneum</name>
    <dbReference type="NCBI Taxonomy" id="53361"/>
    <lineage>
        <taxon>Bacteria</taxon>
        <taxon>Bacillati</taxon>
        <taxon>Actinomycetota</taxon>
        <taxon>Actinomycetes</taxon>
        <taxon>Micromonosporales</taxon>
        <taxon>Micromonosporaceae</taxon>
        <taxon>Dactylosporangium</taxon>
    </lineage>
</organism>
<dbReference type="InterPro" id="IPR058740">
    <property type="entry name" value="MurL_N"/>
</dbReference>
<evidence type="ECO:0000259" key="3">
    <source>
        <dbReference type="Pfam" id="PF26299"/>
    </source>
</evidence>
<comment type="pathway">
    <text evidence="1">Cell wall biogenesis; peptidoglycan biosynthesis.</text>
</comment>
<name>A0ABP5V8H1_9ACTN</name>
<keyword evidence="1" id="KW-0133">Cell shape</keyword>
<dbReference type="InterPro" id="IPR058741">
    <property type="entry name" value="MurL_C"/>
</dbReference>
<keyword evidence="1" id="KW-0131">Cell cycle</keyword>
<reference evidence="5" key="1">
    <citation type="journal article" date="2019" name="Int. J. Syst. Evol. Microbiol.">
        <title>The Global Catalogue of Microorganisms (GCM) 10K type strain sequencing project: providing services to taxonomists for standard genome sequencing and annotation.</title>
        <authorList>
            <consortium name="The Broad Institute Genomics Platform"/>
            <consortium name="The Broad Institute Genome Sequencing Center for Infectious Disease"/>
            <person name="Wu L."/>
            <person name="Ma J."/>
        </authorList>
    </citation>
    <scope>NUCLEOTIDE SEQUENCE [LARGE SCALE GENOMIC DNA]</scope>
    <source>
        <strain evidence="5">JCM 3272</strain>
    </source>
</reference>
<accession>A0ABP5V8H1</accession>
<dbReference type="Pfam" id="PF26298">
    <property type="entry name" value="MurL_epimerase_C"/>
    <property type="match status" value="1"/>
</dbReference>
<evidence type="ECO:0000313" key="4">
    <source>
        <dbReference type="EMBL" id="GAA2396487.1"/>
    </source>
</evidence>
<comment type="caution">
    <text evidence="4">The sequence shown here is derived from an EMBL/GenBank/DDBJ whole genome shotgun (WGS) entry which is preliminary data.</text>
</comment>
<dbReference type="InterPro" id="IPR043689">
    <property type="entry name" value="MurL"/>
</dbReference>
<comment type="similarity">
    <text evidence="1">Belongs to the MurL family.</text>
</comment>
<evidence type="ECO:0000313" key="5">
    <source>
        <dbReference type="Proteomes" id="UP001501444"/>
    </source>
</evidence>
<keyword evidence="1" id="KW-0132">Cell division</keyword>
<feature type="domain" description="MurL N-terminal" evidence="3">
    <location>
        <begin position="2"/>
        <end position="277"/>
    </location>
</feature>
<keyword evidence="1" id="KW-0961">Cell wall biogenesis/degradation</keyword>
<comment type="catalytic activity">
    <reaction evidence="1">
        <text>UDP-N-acetyl-alpha-D-muramoyl-L-alanyl-L-glutamate + ATP + H2O = UDP-N-acetyl-alpha-D-muramoyl-L-alanyl-D-glutamate + AMP + diphosphate + H(+)</text>
        <dbReference type="Rhea" id="RHEA:58812"/>
        <dbReference type="ChEBI" id="CHEBI:15377"/>
        <dbReference type="ChEBI" id="CHEBI:15378"/>
        <dbReference type="ChEBI" id="CHEBI:30616"/>
        <dbReference type="ChEBI" id="CHEBI:33019"/>
        <dbReference type="ChEBI" id="CHEBI:83900"/>
        <dbReference type="ChEBI" id="CHEBI:142725"/>
        <dbReference type="ChEBI" id="CHEBI:456215"/>
        <dbReference type="EC" id="5.1.1.23"/>
    </reaction>
</comment>
<sequence>MNAWEQVEALRFPGREFDPSTGVARFHYALGDLVLTETVDFGPPSVAHPALDRVLDLLYVAASTSYYKIAAPPRVELDGVALAEGALPWVRALYHDGLGEFAYRNKLEYVLELPIEAARFAEPADWRHVPSGPPLAAVGGGKDSIVTMEALQRAGLDPVLFAVNPNAIIRSVMAVSPQPVREVRRRLDPRMRELNEAGAYNGHIPVTAINSLIAVAASLMHGLGPVVMSNESSASVPNLSWLGRDINHQWSKGLPAEVHLREALLSHAGIQDAYFSLLRGLSELHIAALFAKFTAYDEVVTSCNAAFKLTGASDRWCGHCPKCRFVFLALAPFTGRERLLHIFGADVFSDLTQLPGYRELMGLTAHKPFECVGEIEESLVALRLLTEQPDWRDTPIVKALAAEVPSLPADAEVDAAFRGDAPNVVPPRYLAALTALGSPRSGS</sequence>
<evidence type="ECO:0000259" key="2">
    <source>
        <dbReference type="Pfam" id="PF26298"/>
    </source>
</evidence>
<dbReference type="EC" id="5.1.1.23" evidence="1"/>
<keyword evidence="1" id="KW-0413">Isomerase</keyword>
<dbReference type="Pfam" id="PF26299">
    <property type="entry name" value="MurL_N"/>
    <property type="match status" value="1"/>
</dbReference>
<evidence type="ECO:0000256" key="1">
    <source>
        <dbReference type="HAMAP-Rule" id="MF_02209"/>
    </source>
</evidence>
<dbReference type="RefSeq" id="WP_344621021.1">
    <property type="nucleotide sequence ID" value="NZ_BAAARV010000145.1"/>
</dbReference>